<dbReference type="OrthoDB" id="1470350at2759"/>
<keyword evidence="7 13" id="KW-0479">Metal-binding</keyword>
<dbReference type="GO" id="GO:0020037">
    <property type="term" value="F:heme binding"/>
    <property type="evidence" value="ECO:0007669"/>
    <property type="project" value="InterPro"/>
</dbReference>
<dbReference type="KEGG" id="cput:CONPUDRAFT_108631"/>
<reference evidence="17" key="1">
    <citation type="journal article" date="2012" name="Science">
        <title>The Paleozoic origin of enzymatic lignin decomposition reconstructed from 31 fungal genomes.</title>
        <authorList>
            <person name="Floudas D."/>
            <person name="Binder M."/>
            <person name="Riley R."/>
            <person name="Barry K."/>
            <person name="Blanchette R.A."/>
            <person name="Henrissat B."/>
            <person name="Martinez A.T."/>
            <person name="Otillar R."/>
            <person name="Spatafora J.W."/>
            <person name="Yadav J.S."/>
            <person name="Aerts A."/>
            <person name="Benoit I."/>
            <person name="Boyd A."/>
            <person name="Carlson A."/>
            <person name="Copeland A."/>
            <person name="Coutinho P.M."/>
            <person name="de Vries R.P."/>
            <person name="Ferreira P."/>
            <person name="Findley K."/>
            <person name="Foster B."/>
            <person name="Gaskell J."/>
            <person name="Glotzer D."/>
            <person name="Gorecki P."/>
            <person name="Heitman J."/>
            <person name="Hesse C."/>
            <person name="Hori C."/>
            <person name="Igarashi K."/>
            <person name="Jurgens J.A."/>
            <person name="Kallen N."/>
            <person name="Kersten P."/>
            <person name="Kohler A."/>
            <person name="Kuees U."/>
            <person name="Kumar T.K.A."/>
            <person name="Kuo A."/>
            <person name="LaButti K."/>
            <person name="Larrondo L.F."/>
            <person name="Lindquist E."/>
            <person name="Ling A."/>
            <person name="Lombard V."/>
            <person name="Lucas S."/>
            <person name="Lundell T."/>
            <person name="Martin R."/>
            <person name="McLaughlin D.J."/>
            <person name="Morgenstern I."/>
            <person name="Morin E."/>
            <person name="Murat C."/>
            <person name="Nagy L.G."/>
            <person name="Nolan M."/>
            <person name="Ohm R.A."/>
            <person name="Patyshakuliyeva A."/>
            <person name="Rokas A."/>
            <person name="Ruiz-Duenas F.J."/>
            <person name="Sabat G."/>
            <person name="Salamov A."/>
            <person name="Samejima M."/>
            <person name="Schmutz J."/>
            <person name="Slot J.C."/>
            <person name="St John F."/>
            <person name="Stenlid J."/>
            <person name="Sun H."/>
            <person name="Sun S."/>
            <person name="Syed K."/>
            <person name="Tsang A."/>
            <person name="Wiebenga A."/>
            <person name="Young D."/>
            <person name="Pisabarro A."/>
            <person name="Eastwood D.C."/>
            <person name="Martin F."/>
            <person name="Cullen D."/>
            <person name="Grigoriev I.V."/>
            <person name="Hibbett D.S."/>
        </authorList>
    </citation>
    <scope>NUCLEOTIDE SEQUENCE [LARGE SCALE GENOMIC DNA]</scope>
    <source>
        <strain evidence="17">RWD-64-598 SS2</strain>
    </source>
</reference>
<evidence type="ECO:0000256" key="8">
    <source>
        <dbReference type="ARBA" id="ARBA00022989"/>
    </source>
</evidence>
<name>A0A5M3MHF3_CONPW</name>
<dbReference type="InterPro" id="IPR002401">
    <property type="entry name" value="Cyt_P450_E_grp-I"/>
</dbReference>
<dbReference type="RefSeq" id="XP_007771650.1">
    <property type="nucleotide sequence ID" value="XM_007773460.1"/>
</dbReference>
<dbReference type="InterPro" id="IPR036396">
    <property type="entry name" value="Cyt_P450_sf"/>
</dbReference>
<evidence type="ECO:0000256" key="2">
    <source>
        <dbReference type="ARBA" id="ARBA00004370"/>
    </source>
</evidence>
<keyword evidence="12 15" id="KW-0472">Membrane</keyword>
<dbReference type="GO" id="GO:0004497">
    <property type="term" value="F:monooxygenase activity"/>
    <property type="evidence" value="ECO:0007669"/>
    <property type="project" value="UniProtKB-KW"/>
</dbReference>
<evidence type="ECO:0000256" key="15">
    <source>
        <dbReference type="SAM" id="Phobius"/>
    </source>
</evidence>
<comment type="cofactor">
    <cofactor evidence="1 13">
        <name>heme</name>
        <dbReference type="ChEBI" id="CHEBI:30413"/>
    </cofactor>
</comment>
<dbReference type="GO" id="GO:0005506">
    <property type="term" value="F:iron ion binding"/>
    <property type="evidence" value="ECO:0007669"/>
    <property type="project" value="InterPro"/>
</dbReference>
<dbReference type="Proteomes" id="UP000053558">
    <property type="component" value="Unassembled WGS sequence"/>
</dbReference>
<keyword evidence="17" id="KW-1185">Reference proteome</keyword>
<sequence>MTILALISNRLASAGPIDVAFASLAVWLLLKTVTSARRHITTTKLRGPAGKSWMYGVGRVIEESQDSGSLFEQWEKEYGHVYTIPHALGSSHVILCDPKAATHMWARDTMIYDHPPVTKIALKNAIGEGVLSAAGESHKRQRKALSPAFSHSALRKVTPVFVQAAYKVVDAWTSQIETADNGAMIEVQGWMNHISLDSIGLAGFSHDFEALDGKKSTIGDILDMLDSKPSKTIMLLFMLGFIFPWLINLPVERNRMLARLNESMEKISLELLDQTRREKEHIGVETRSVLGLLLKAENIDAELHLSPAEILAEMKVLMIAGYETTAASMTWALVELAKHPDTQAKLRDEVTQINGDPTYDQLHNSLPYLDAVVHEILRLHPSVPGLTRQALEDDVIPLTEPIEDATGNMVNSLTIAKGTLLTVSINYFNQSEKYWGADAKQFRPERWLGEEGVNAVRAKELQGHRHLQTFSDGPRTCLGRQFALTEFKAVLAVLVRAFAFELRDGPSTKVELTRGLLPRAKVSGEEGLDVPLRVRRID</sequence>
<dbReference type="InterPro" id="IPR050121">
    <property type="entry name" value="Cytochrome_P450_monoxygenase"/>
</dbReference>
<evidence type="ECO:0000256" key="12">
    <source>
        <dbReference type="ARBA" id="ARBA00023136"/>
    </source>
</evidence>
<evidence type="ECO:0000256" key="10">
    <source>
        <dbReference type="ARBA" id="ARBA00023004"/>
    </source>
</evidence>
<dbReference type="InterPro" id="IPR017972">
    <property type="entry name" value="Cyt_P450_CS"/>
</dbReference>
<gene>
    <name evidence="16" type="ORF">CONPUDRAFT_108631</name>
</gene>
<evidence type="ECO:0000256" key="6">
    <source>
        <dbReference type="ARBA" id="ARBA00022692"/>
    </source>
</evidence>
<evidence type="ECO:0000313" key="16">
    <source>
        <dbReference type="EMBL" id="EIW78658.1"/>
    </source>
</evidence>
<keyword evidence="5 13" id="KW-0349">Heme</keyword>
<accession>A0A5M3MHF3</accession>
<keyword evidence="10 13" id="KW-0408">Iron</keyword>
<keyword evidence="8 15" id="KW-1133">Transmembrane helix</keyword>
<dbReference type="GO" id="GO:0016020">
    <property type="term" value="C:membrane"/>
    <property type="evidence" value="ECO:0007669"/>
    <property type="project" value="UniProtKB-SubCell"/>
</dbReference>
<evidence type="ECO:0000256" key="5">
    <source>
        <dbReference type="ARBA" id="ARBA00022617"/>
    </source>
</evidence>
<comment type="subcellular location">
    <subcellularLocation>
        <location evidence="2">Membrane</location>
    </subcellularLocation>
</comment>
<dbReference type="GeneID" id="19198720"/>
<evidence type="ECO:0000256" key="1">
    <source>
        <dbReference type="ARBA" id="ARBA00001971"/>
    </source>
</evidence>
<dbReference type="EMBL" id="JH711582">
    <property type="protein sequence ID" value="EIW78658.1"/>
    <property type="molecule type" value="Genomic_DNA"/>
</dbReference>
<comment type="caution">
    <text evidence="16">The sequence shown here is derived from an EMBL/GenBank/DDBJ whole genome shotgun (WGS) entry which is preliminary data.</text>
</comment>
<dbReference type="InterPro" id="IPR001128">
    <property type="entry name" value="Cyt_P450"/>
</dbReference>
<evidence type="ECO:0000256" key="13">
    <source>
        <dbReference type="PIRSR" id="PIRSR602401-1"/>
    </source>
</evidence>
<organism evidence="16 17">
    <name type="scientific">Coniophora puteana (strain RWD-64-598)</name>
    <name type="common">Brown rot fungus</name>
    <dbReference type="NCBI Taxonomy" id="741705"/>
    <lineage>
        <taxon>Eukaryota</taxon>
        <taxon>Fungi</taxon>
        <taxon>Dikarya</taxon>
        <taxon>Basidiomycota</taxon>
        <taxon>Agaricomycotina</taxon>
        <taxon>Agaricomycetes</taxon>
        <taxon>Agaricomycetidae</taxon>
        <taxon>Boletales</taxon>
        <taxon>Coniophorineae</taxon>
        <taxon>Coniophoraceae</taxon>
        <taxon>Coniophora</taxon>
    </lineage>
</organism>
<dbReference type="PANTHER" id="PTHR24305:SF166">
    <property type="entry name" value="CYTOCHROME P450 12A4, MITOCHONDRIAL-RELATED"/>
    <property type="match status" value="1"/>
</dbReference>
<dbReference type="PANTHER" id="PTHR24305">
    <property type="entry name" value="CYTOCHROME P450"/>
    <property type="match status" value="1"/>
</dbReference>
<evidence type="ECO:0000256" key="3">
    <source>
        <dbReference type="ARBA" id="ARBA00004721"/>
    </source>
</evidence>
<evidence type="ECO:0000256" key="9">
    <source>
        <dbReference type="ARBA" id="ARBA00023002"/>
    </source>
</evidence>
<dbReference type="Pfam" id="PF00067">
    <property type="entry name" value="p450"/>
    <property type="match status" value="1"/>
</dbReference>
<evidence type="ECO:0000256" key="14">
    <source>
        <dbReference type="RuleBase" id="RU000461"/>
    </source>
</evidence>
<evidence type="ECO:0000256" key="7">
    <source>
        <dbReference type="ARBA" id="ARBA00022723"/>
    </source>
</evidence>
<feature type="transmembrane region" description="Helical" evidence="15">
    <location>
        <begin position="233"/>
        <end position="251"/>
    </location>
</feature>
<proteinExistence type="inferred from homology"/>
<feature type="binding site" description="axial binding residue" evidence="13">
    <location>
        <position position="477"/>
    </location>
    <ligand>
        <name>heme</name>
        <dbReference type="ChEBI" id="CHEBI:30413"/>
    </ligand>
    <ligandPart>
        <name>Fe</name>
        <dbReference type="ChEBI" id="CHEBI:18248"/>
    </ligandPart>
</feature>
<keyword evidence="9 14" id="KW-0560">Oxidoreductase</keyword>
<dbReference type="PRINTS" id="PR00463">
    <property type="entry name" value="EP450I"/>
</dbReference>
<evidence type="ECO:0000256" key="4">
    <source>
        <dbReference type="ARBA" id="ARBA00010617"/>
    </source>
</evidence>
<comment type="pathway">
    <text evidence="3">Secondary metabolite biosynthesis; terpenoid biosynthesis.</text>
</comment>
<keyword evidence="6 15" id="KW-0812">Transmembrane</keyword>
<protein>
    <submittedName>
        <fullName evidence="16">Cytochrome P450</fullName>
    </submittedName>
</protein>
<dbReference type="PRINTS" id="PR00385">
    <property type="entry name" value="P450"/>
</dbReference>
<comment type="similarity">
    <text evidence="4 14">Belongs to the cytochrome P450 family.</text>
</comment>
<dbReference type="PROSITE" id="PS00086">
    <property type="entry name" value="CYTOCHROME_P450"/>
    <property type="match status" value="1"/>
</dbReference>
<keyword evidence="11 14" id="KW-0503">Monooxygenase</keyword>
<dbReference type="SUPFAM" id="SSF48264">
    <property type="entry name" value="Cytochrome P450"/>
    <property type="match status" value="1"/>
</dbReference>
<evidence type="ECO:0000313" key="17">
    <source>
        <dbReference type="Proteomes" id="UP000053558"/>
    </source>
</evidence>
<dbReference type="Gene3D" id="1.10.630.10">
    <property type="entry name" value="Cytochrome P450"/>
    <property type="match status" value="1"/>
</dbReference>
<dbReference type="GO" id="GO:0016705">
    <property type="term" value="F:oxidoreductase activity, acting on paired donors, with incorporation or reduction of molecular oxygen"/>
    <property type="evidence" value="ECO:0007669"/>
    <property type="project" value="InterPro"/>
</dbReference>
<dbReference type="AlphaFoldDB" id="A0A5M3MHF3"/>
<evidence type="ECO:0000256" key="11">
    <source>
        <dbReference type="ARBA" id="ARBA00023033"/>
    </source>
</evidence>